<dbReference type="SUPFAM" id="SSF52833">
    <property type="entry name" value="Thioredoxin-like"/>
    <property type="match status" value="1"/>
</dbReference>
<dbReference type="EMBL" id="JABXIY010000008">
    <property type="protein sequence ID" value="NVK95808.1"/>
    <property type="molecule type" value="Genomic_DNA"/>
</dbReference>
<name>A0A850LD42_9RHOB</name>
<dbReference type="PANTHER" id="PTHR13887:SF41">
    <property type="entry name" value="THIOREDOXIN SUPERFAMILY PROTEIN"/>
    <property type="match status" value="1"/>
</dbReference>
<dbReference type="Pfam" id="PF01323">
    <property type="entry name" value="DSBA"/>
    <property type="match status" value="1"/>
</dbReference>
<feature type="domain" description="DSBA-like thioredoxin" evidence="1">
    <location>
        <begin position="11"/>
        <end position="212"/>
    </location>
</feature>
<dbReference type="Gene3D" id="3.40.30.10">
    <property type="entry name" value="Glutaredoxin"/>
    <property type="match status" value="1"/>
</dbReference>
<protein>
    <submittedName>
        <fullName evidence="2">DsbA family oxidoreductase</fullName>
    </submittedName>
</protein>
<dbReference type="CDD" id="cd03024">
    <property type="entry name" value="DsbA_FrnE"/>
    <property type="match status" value="1"/>
</dbReference>
<reference evidence="2 3" key="1">
    <citation type="journal article" date="2020" name="Proc. Natl. Acad. Sci. U.S.A.">
        <title>Ecological drivers of bacterial community assembly in synthetic phycospheres.</title>
        <authorList>
            <person name="Fu H."/>
            <person name="Uchimiya M."/>
            <person name="Gore J."/>
            <person name="Moran M.A."/>
        </authorList>
    </citation>
    <scope>NUCLEOTIDE SEQUENCE [LARGE SCALE GENOMIC DNA]</scope>
    <source>
        <strain evidence="2">HF-Din03</strain>
    </source>
</reference>
<dbReference type="InterPro" id="IPR001853">
    <property type="entry name" value="DSBA-like_thioredoxin_dom"/>
</dbReference>
<evidence type="ECO:0000259" key="1">
    <source>
        <dbReference type="Pfam" id="PF01323"/>
    </source>
</evidence>
<dbReference type="Proteomes" id="UP000565723">
    <property type="component" value="Unassembled WGS sequence"/>
</dbReference>
<dbReference type="InterPro" id="IPR036249">
    <property type="entry name" value="Thioredoxin-like_sf"/>
</dbReference>
<organism evidence="2 3">
    <name type="scientific">Ruegeria pomeroyi</name>
    <dbReference type="NCBI Taxonomy" id="89184"/>
    <lineage>
        <taxon>Bacteria</taxon>
        <taxon>Pseudomonadati</taxon>
        <taxon>Pseudomonadota</taxon>
        <taxon>Alphaproteobacteria</taxon>
        <taxon>Rhodobacterales</taxon>
        <taxon>Roseobacteraceae</taxon>
        <taxon>Ruegeria</taxon>
    </lineage>
</organism>
<dbReference type="GO" id="GO:0016491">
    <property type="term" value="F:oxidoreductase activity"/>
    <property type="evidence" value="ECO:0007669"/>
    <property type="project" value="InterPro"/>
</dbReference>
<sequence>MTAHPPRPELQIDIVSDVVCPWCIVGFRQLDQALAATGVLARLRWHPFELNPQMGPEGQNLREHIMEKYGSTPEQSAEARARLTAIGAELGFTFNFTDDSRIVNTFAAHQLLDWAEGQGRQHPLKQALFAAYFTDGRDVSDLSVLLDAVEAAGLDREAAQTALTSGAHQAPVREKQKFWAQHGISGVPSMVFGGKYLLTGAQGADTYAQVIQRCLAEAA</sequence>
<accession>A0A850LD42</accession>
<evidence type="ECO:0000313" key="2">
    <source>
        <dbReference type="EMBL" id="NVK95808.1"/>
    </source>
</evidence>
<comment type="caution">
    <text evidence="2">The sequence shown here is derived from an EMBL/GenBank/DDBJ whole genome shotgun (WGS) entry which is preliminary data.</text>
</comment>
<dbReference type="RefSeq" id="WP_011047128.1">
    <property type="nucleotide sequence ID" value="NZ_CP076685.1"/>
</dbReference>
<dbReference type="OMA" id="DWHPFDL"/>
<dbReference type="PANTHER" id="PTHR13887">
    <property type="entry name" value="GLUTATHIONE S-TRANSFERASE KAPPA"/>
    <property type="match status" value="1"/>
</dbReference>
<gene>
    <name evidence="2" type="ORF">HW564_02655</name>
</gene>
<evidence type="ECO:0000313" key="3">
    <source>
        <dbReference type="Proteomes" id="UP000565723"/>
    </source>
</evidence>
<dbReference type="AlphaFoldDB" id="A0A850LD42"/>
<proteinExistence type="predicted"/>